<evidence type="ECO:0000256" key="1">
    <source>
        <dbReference type="SAM" id="MobiDB-lite"/>
    </source>
</evidence>
<comment type="caution">
    <text evidence="2">The sequence shown here is derived from an EMBL/GenBank/DDBJ whole genome shotgun (WGS) entry which is preliminary data.</text>
</comment>
<dbReference type="Proteomes" id="UP001066276">
    <property type="component" value="Chromosome 7"/>
</dbReference>
<feature type="region of interest" description="Disordered" evidence="1">
    <location>
        <begin position="83"/>
        <end position="105"/>
    </location>
</feature>
<sequence length="241" mass="26199">MGVAHLRQSSRVGSRAAHSPGRKRGIRQETRRSGSAKPGTLIAFFTEAKQHLPRRYIRRHTSPTTGRGHRLKSLTRARAAGRVQNPDNTPALCPTSELPRGRRRVHDRGLRSLRNASRHPRTCIDSRVSDHSRRLSRVNNCCSGEAVGGSAFTGARVCAPATAPASHAACGLPCDRICIHIRGRETREDESCRATARFSHCTRGRPGGRAAVISIQLVGPRAAPHFRPRFGAAALDKAAPL</sequence>
<evidence type="ECO:0000313" key="2">
    <source>
        <dbReference type="EMBL" id="KAJ1131086.1"/>
    </source>
</evidence>
<dbReference type="AlphaFoldDB" id="A0AAV7PSF7"/>
<organism evidence="2 3">
    <name type="scientific">Pleurodeles waltl</name>
    <name type="common">Iberian ribbed newt</name>
    <dbReference type="NCBI Taxonomy" id="8319"/>
    <lineage>
        <taxon>Eukaryota</taxon>
        <taxon>Metazoa</taxon>
        <taxon>Chordata</taxon>
        <taxon>Craniata</taxon>
        <taxon>Vertebrata</taxon>
        <taxon>Euteleostomi</taxon>
        <taxon>Amphibia</taxon>
        <taxon>Batrachia</taxon>
        <taxon>Caudata</taxon>
        <taxon>Salamandroidea</taxon>
        <taxon>Salamandridae</taxon>
        <taxon>Pleurodelinae</taxon>
        <taxon>Pleurodeles</taxon>
    </lineage>
</organism>
<gene>
    <name evidence="2" type="ORF">NDU88_009429</name>
</gene>
<name>A0AAV7PSF7_PLEWA</name>
<feature type="region of interest" description="Disordered" evidence="1">
    <location>
        <begin position="1"/>
        <end position="40"/>
    </location>
</feature>
<reference evidence="2" key="1">
    <citation type="journal article" date="2022" name="bioRxiv">
        <title>Sequencing and chromosome-scale assembly of the giantPleurodeles waltlgenome.</title>
        <authorList>
            <person name="Brown T."/>
            <person name="Elewa A."/>
            <person name="Iarovenko S."/>
            <person name="Subramanian E."/>
            <person name="Araus A.J."/>
            <person name="Petzold A."/>
            <person name="Susuki M."/>
            <person name="Suzuki K.-i.T."/>
            <person name="Hayashi T."/>
            <person name="Toyoda A."/>
            <person name="Oliveira C."/>
            <person name="Osipova E."/>
            <person name="Leigh N.D."/>
            <person name="Simon A."/>
            <person name="Yun M.H."/>
        </authorList>
    </citation>
    <scope>NUCLEOTIDE SEQUENCE</scope>
    <source>
        <strain evidence="2">20211129_DDA</strain>
        <tissue evidence="2">Liver</tissue>
    </source>
</reference>
<accession>A0AAV7PSF7</accession>
<protein>
    <submittedName>
        <fullName evidence="2">Uncharacterized protein</fullName>
    </submittedName>
</protein>
<evidence type="ECO:0000313" key="3">
    <source>
        <dbReference type="Proteomes" id="UP001066276"/>
    </source>
</evidence>
<proteinExistence type="predicted"/>
<keyword evidence="3" id="KW-1185">Reference proteome</keyword>
<dbReference type="EMBL" id="JANPWB010000011">
    <property type="protein sequence ID" value="KAJ1131086.1"/>
    <property type="molecule type" value="Genomic_DNA"/>
</dbReference>